<feature type="transmembrane region" description="Helical" evidence="10">
    <location>
        <begin position="42"/>
        <end position="68"/>
    </location>
</feature>
<dbReference type="InterPro" id="IPR000276">
    <property type="entry name" value="GPCR_Rhodpsn"/>
</dbReference>
<proteinExistence type="predicted"/>
<dbReference type="InterPro" id="IPR017452">
    <property type="entry name" value="GPCR_Rhodpsn_7TM"/>
</dbReference>
<dbReference type="PANTHER" id="PTHR24246:SF27">
    <property type="entry name" value="ADENOSINE RECEPTOR, ISOFORM A"/>
    <property type="match status" value="1"/>
</dbReference>
<dbReference type="PROSITE" id="PS50262">
    <property type="entry name" value="G_PROTEIN_RECEP_F1_2"/>
    <property type="match status" value="1"/>
</dbReference>
<dbReference type="Proteomes" id="UP001159428">
    <property type="component" value="Unassembled WGS sequence"/>
</dbReference>
<feature type="domain" description="G-protein coupled receptors family 1 profile" evidence="11">
    <location>
        <begin position="21"/>
        <end position="267"/>
    </location>
</feature>
<evidence type="ECO:0000256" key="4">
    <source>
        <dbReference type="ARBA" id="ARBA00022989"/>
    </source>
</evidence>
<evidence type="ECO:0000256" key="10">
    <source>
        <dbReference type="SAM" id="Phobius"/>
    </source>
</evidence>
<keyword evidence="9" id="KW-0807">Transducer</keyword>
<evidence type="ECO:0000313" key="13">
    <source>
        <dbReference type="Proteomes" id="UP001159428"/>
    </source>
</evidence>
<evidence type="ECO:0000259" key="11">
    <source>
        <dbReference type="PROSITE" id="PS50262"/>
    </source>
</evidence>
<protein>
    <recommendedName>
        <fullName evidence="11">G-protein coupled receptors family 1 profile domain-containing protein</fullName>
    </recommendedName>
</protein>
<evidence type="ECO:0000256" key="3">
    <source>
        <dbReference type="ARBA" id="ARBA00022692"/>
    </source>
</evidence>
<dbReference type="EMBL" id="CALNXJ010000006">
    <property type="protein sequence ID" value="CAH3041369.1"/>
    <property type="molecule type" value="Genomic_DNA"/>
</dbReference>
<evidence type="ECO:0000256" key="1">
    <source>
        <dbReference type="ARBA" id="ARBA00004651"/>
    </source>
</evidence>
<evidence type="ECO:0000256" key="6">
    <source>
        <dbReference type="ARBA" id="ARBA00023136"/>
    </source>
</evidence>
<evidence type="ECO:0000256" key="9">
    <source>
        <dbReference type="ARBA" id="ARBA00023224"/>
    </source>
</evidence>
<keyword evidence="3 10" id="KW-0812">Transmembrane</keyword>
<feature type="transmembrane region" description="Helical" evidence="10">
    <location>
        <begin position="152"/>
        <end position="175"/>
    </location>
</feature>
<evidence type="ECO:0000256" key="2">
    <source>
        <dbReference type="ARBA" id="ARBA00022475"/>
    </source>
</evidence>
<organism evidence="12 13">
    <name type="scientific">Pocillopora meandrina</name>
    <dbReference type="NCBI Taxonomy" id="46732"/>
    <lineage>
        <taxon>Eukaryota</taxon>
        <taxon>Metazoa</taxon>
        <taxon>Cnidaria</taxon>
        <taxon>Anthozoa</taxon>
        <taxon>Hexacorallia</taxon>
        <taxon>Scleractinia</taxon>
        <taxon>Astrocoeniina</taxon>
        <taxon>Pocilloporidae</taxon>
        <taxon>Pocillopora</taxon>
    </lineage>
</organism>
<keyword evidence="5" id="KW-0297">G-protein coupled receptor</keyword>
<comment type="subcellular location">
    <subcellularLocation>
        <location evidence="1">Cell membrane</location>
        <topology evidence="1">Multi-pass membrane protein</topology>
    </subcellularLocation>
</comment>
<evidence type="ECO:0000256" key="5">
    <source>
        <dbReference type="ARBA" id="ARBA00023040"/>
    </source>
</evidence>
<keyword evidence="6 10" id="KW-0472">Membrane</keyword>
<dbReference type="PRINTS" id="PR00237">
    <property type="entry name" value="GPCRRHODOPSN"/>
</dbReference>
<dbReference type="CDD" id="cd00637">
    <property type="entry name" value="7tm_classA_rhodopsin-like"/>
    <property type="match status" value="1"/>
</dbReference>
<keyword evidence="7" id="KW-0675">Receptor</keyword>
<name>A0AAU9W065_9CNID</name>
<feature type="transmembrane region" description="Helical" evidence="10">
    <location>
        <begin position="6"/>
        <end position="30"/>
    </location>
</feature>
<feature type="transmembrane region" description="Helical" evidence="10">
    <location>
        <begin position="119"/>
        <end position="140"/>
    </location>
</feature>
<feature type="non-terminal residue" evidence="12">
    <location>
        <position position="1"/>
    </location>
</feature>
<accession>A0AAU9W065</accession>
<evidence type="ECO:0000256" key="8">
    <source>
        <dbReference type="ARBA" id="ARBA00023180"/>
    </source>
</evidence>
<comment type="caution">
    <text evidence="12">The sequence shown here is derived from an EMBL/GenBank/DDBJ whole genome shotgun (WGS) entry which is preliminary data.</text>
</comment>
<keyword evidence="4 10" id="KW-1133">Transmembrane helix</keyword>
<dbReference type="SUPFAM" id="SSF81321">
    <property type="entry name" value="Family A G protein-coupled receptor-like"/>
    <property type="match status" value="1"/>
</dbReference>
<feature type="transmembrane region" description="Helical" evidence="10">
    <location>
        <begin position="250"/>
        <end position="270"/>
    </location>
</feature>
<sequence>DEITPLKAVGLVSLSVVTVVLNSLVIITIWKDPFKELKGTANYLILNLAVCDLLVGFPAELLFALLLWFPGRVIIVFSAYVAIYLDFYASFLTILGLAVERLLVISSPSWSADYQTTTYRTVGFLPIWIFAGLLAFLPVFGADSCHKYRMFITDAVGLPVLILLFACYTRIFLLVRKEINRDLRTIDQRGELQPLTINGQWRERLKRRERQVACSVFIIVGIFCFCWLPELVLTNIIEICRDCIPDKFHLIFHLFILAHPLANPIAYSLHTPKFRRALKKIFNRKAPL</sequence>
<evidence type="ECO:0000313" key="12">
    <source>
        <dbReference type="EMBL" id="CAH3041369.1"/>
    </source>
</evidence>
<reference evidence="12 13" key="1">
    <citation type="submission" date="2022-05" db="EMBL/GenBank/DDBJ databases">
        <authorList>
            <consortium name="Genoscope - CEA"/>
            <person name="William W."/>
        </authorList>
    </citation>
    <scope>NUCLEOTIDE SEQUENCE [LARGE SCALE GENOMIC DNA]</scope>
</reference>
<keyword evidence="13" id="KW-1185">Reference proteome</keyword>
<dbReference type="AlphaFoldDB" id="A0AAU9W065"/>
<gene>
    <name evidence="12" type="ORF">PMEA_00029178</name>
</gene>
<dbReference type="GO" id="GO:0004930">
    <property type="term" value="F:G protein-coupled receptor activity"/>
    <property type="evidence" value="ECO:0007669"/>
    <property type="project" value="UniProtKB-KW"/>
</dbReference>
<dbReference type="GO" id="GO:0005886">
    <property type="term" value="C:plasma membrane"/>
    <property type="evidence" value="ECO:0007669"/>
    <property type="project" value="UniProtKB-SubCell"/>
</dbReference>
<feature type="transmembrane region" description="Helical" evidence="10">
    <location>
        <begin position="74"/>
        <end position="99"/>
    </location>
</feature>
<keyword evidence="2" id="KW-1003">Cell membrane</keyword>
<dbReference type="Pfam" id="PF00001">
    <property type="entry name" value="7tm_1"/>
    <property type="match status" value="1"/>
</dbReference>
<evidence type="ECO:0000256" key="7">
    <source>
        <dbReference type="ARBA" id="ARBA00023170"/>
    </source>
</evidence>
<dbReference type="PANTHER" id="PTHR24246">
    <property type="entry name" value="OLFACTORY RECEPTOR AND ADENOSINE RECEPTOR"/>
    <property type="match status" value="1"/>
</dbReference>
<dbReference type="Gene3D" id="1.20.1070.10">
    <property type="entry name" value="Rhodopsin 7-helix transmembrane proteins"/>
    <property type="match status" value="1"/>
</dbReference>
<keyword evidence="8" id="KW-0325">Glycoprotein</keyword>
<feature type="transmembrane region" description="Helical" evidence="10">
    <location>
        <begin position="212"/>
        <end position="230"/>
    </location>
</feature>